<comment type="function">
    <text evidence="12">Cysteine protease that plays a key role in autophagy by mediating both proteolytic activation and delipidation of ATG8 family proteins. The protease activity is required for proteolytic activation of ATG8 family proteins: cleaves the C-terminal amino acid of ATG8 proteins to reveal a C-terminal glycine. Exposure of the glycine at the C-terminus is essential for ATG8 proteins conjugation to phosphatidylethanolamine (PE) and insertion to membranes, which is necessary for autophagy. In addition to the protease activity, also mediates delipidation of PE-conjugated ATG8 proteins.</text>
</comment>
<evidence type="ECO:0000256" key="6">
    <source>
        <dbReference type="ARBA" id="ARBA00022801"/>
    </source>
</evidence>
<dbReference type="GO" id="GO:0005737">
    <property type="term" value="C:cytoplasm"/>
    <property type="evidence" value="ECO:0007669"/>
    <property type="project" value="UniProtKB-SubCell"/>
</dbReference>
<dbReference type="EMBL" id="OU503036">
    <property type="protein sequence ID" value="CAI9753038.1"/>
    <property type="molecule type" value="Genomic_DNA"/>
</dbReference>
<keyword evidence="6 13" id="KW-0378">Hydrolase</keyword>
<evidence type="ECO:0000313" key="16">
    <source>
        <dbReference type="Proteomes" id="UP000834106"/>
    </source>
</evidence>
<dbReference type="PANTHER" id="PTHR22624:SF49">
    <property type="entry name" value="CYSTEINE PROTEASE"/>
    <property type="match status" value="1"/>
</dbReference>
<keyword evidence="8 13" id="KW-0653">Protein transport</keyword>
<gene>
    <name evidence="15" type="ORF">FPE_LOCUS469</name>
</gene>
<evidence type="ECO:0000256" key="11">
    <source>
        <dbReference type="ARBA" id="ARBA00038724"/>
    </source>
</evidence>
<evidence type="ECO:0000256" key="5">
    <source>
        <dbReference type="ARBA" id="ARBA00022670"/>
    </source>
</evidence>
<evidence type="ECO:0000256" key="13">
    <source>
        <dbReference type="RuleBase" id="RU363115"/>
    </source>
</evidence>
<keyword evidence="7" id="KW-0788">Thiol protease</keyword>
<reference evidence="15" key="1">
    <citation type="submission" date="2023-05" db="EMBL/GenBank/DDBJ databases">
        <authorList>
            <person name="Huff M."/>
        </authorList>
    </citation>
    <scope>NUCLEOTIDE SEQUENCE</scope>
</reference>
<dbReference type="GO" id="GO:0019786">
    <property type="term" value="F:protein-phosphatidylethanolamide deconjugating activity"/>
    <property type="evidence" value="ECO:0007669"/>
    <property type="project" value="InterPro"/>
</dbReference>
<evidence type="ECO:0000256" key="1">
    <source>
        <dbReference type="ARBA" id="ARBA00004496"/>
    </source>
</evidence>
<evidence type="ECO:0000256" key="10">
    <source>
        <dbReference type="ARBA" id="ARBA00029362"/>
    </source>
</evidence>
<feature type="domain" description="Peptidase C54 catalytic" evidence="14">
    <location>
        <begin position="20"/>
        <end position="124"/>
    </location>
</feature>
<dbReference type="EC" id="3.4.22.-" evidence="13"/>
<evidence type="ECO:0000256" key="12">
    <source>
        <dbReference type="ARBA" id="ARBA00045891"/>
    </source>
</evidence>
<keyword evidence="16" id="KW-1185">Reference proteome</keyword>
<dbReference type="AlphaFoldDB" id="A0AAD1YL79"/>
<dbReference type="Proteomes" id="UP000834106">
    <property type="component" value="Chromosome 1"/>
</dbReference>
<evidence type="ECO:0000256" key="2">
    <source>
        <dbReference type="ARBA" id="ARBA00010958"/>
    </source>
</evidence>
<dbReference type="InterPro" id="IPR005078">
    <property type="entry name" value="Peptidase_C54"/>
</dbReference>
<keyword evidence="4 13" id="KW-0963">Cytoplasm</keyword>
<keyword evidence="3" id="KW-0813">Transport</keyword>
<accession>A0AAD1YL79</accession>
<organism evidence="15 16">
    <name type="scientific">Fraxinus pennsylvanica</name>
    <dbReference type="NCBI Taxonomy" id="56036"/>
    <lineage>
        <taxon>Eukaryota</taxon>
        <taxon>Viridiplantae</taxon>
        <taxon>Streptophyta</taxon>
        <taxon>Embryophyta</taxon>
        <taxon>Tracheophyta</taxon>
        <taxon>Spermatophyta</taxon>
        <taxon>Magnoliopsida</taxon>
        <taxon>eudicotyledons</taxon>
        <taxon>Gunneridae</taxon>
        <taxon>Pentapetalae</taxon>
        <taxon>asterids</taxon>
        <taxon>lamiids</taxon>
        <taxon>Lamiales</taxon>
        <taxon>Oleaceae</taxon>
        <taxon>Oleeae</taxon>
        <taxon>Fraxinus</taxon>
    </lineage>
</organism>
<dbReference type="GO" id="GO:0004197">
    <property type="term" value="F:cysteine-type endopeptidase activity"/>
    <property type="evidence" value="ECO:0007669"/>
    <property type="project" value="TreeGrafter"/>
</dbReference>
<evidence type="ECO:0000256" key="3">
    <source>
        <dbReference type="ARBA" id="ARBA00022448"/>
    </source>
</evidence>
<dbReference type="GO" id="GO:0034727">
    <property type="term" value="P:piecemeal microautophagy of the nucleus"/>
    <property type="evidence" value="ECO:0007669"/>
    <property type="project" value="TreeGrafter"/>
</dbReference>
<comment type="catalytic activity">
    <reaction evidence="10">
        <text>[protein]-C-terminal L-amino acid-glycyl-phosphatidylethanolamide + H2O = [protein]-C-terminal L-amino acid-glycine + a 1,2-diacyl-sn-glycero-3-phosphoethanolamine</text>
        <dbReference type="Rhea" id="RHEA:67548"/>
        <dbReference type="Rhea" id="RHEA-COMP:17323"/>
        <dbReference type="Rhea" id="RHEA-COMP:17324"/>
        <dbReference type="ChEBI" id="CHEBI:15377"/>
        <dbReference type="ChEBI" id="CHEBI:64612"/>
        <dbReference type="ChEBI" id="CHEBI:172940"/>
        <dbReference type="ChEBI" id="CHEBI:172941"/>
    </reaction>
    <physiologicalReaction direction="left-to-right" evidence="10">
        <dbReference type="Rhea" id="RHEA:67549"/>
    </physiologicalReaction>
</comment>
<sequence length="124" mass="13554">MMAIHVVSGDEDGERGGAPDLCVEDVSRHLFEFSRDQVDLTPILLLVPLVLGQDKINPRYLTLLSATLTFSQSLGLLGGRPGASTYIVGVQDEKAFYLVPHEVQQVLDIKLDNVGVDTSSYHCK</sequence>
<comment type="subunit">
    <text evidence="11">Interacts with ATG8.</text>
</comment>
<dbReference type="GO" id="GO:0000423">
    <property type="term" value="P:mitophagy"/>
    <property type="evidence" value="ECO:0007669"/>
    <property type="project" value="TreeGrafter"/>
</dbReference>
<dbReference type="InterPro" id="IPR038765">
    <property type="entry name" value="Papain-like_cys_pep_sf"/>
</dbReference>
<evidence type="ECO:0000256" key="8">
    <source>
        <dbReference type="ARBA" id="ARBA00022927"/>
    </source>
</evidence>
<dbReference type="GO" id="GO:0000045">
    <property type="term" value="P:autophagosome assembly"/>
    <property type="evidence" value="ECO:0007669"/>
    <property type="project" value="TreeGrafter"/>
</dbReference>
<comment type="subcellular location">
    <subcellularLocation>
        <location evidence="1 13">Cytoplasm</location>
    </subcellularLocation>
</comment>
<evidence type="ECO:0000256" key="7">
    <source>
        <dbReference type="ARBA" id="ARBA00022807"/>
    </source>
</evidence>
<dbReference type="GO" id="GO:0035973">
    <property type="term" value="P:aggrephagy"/>
    <property type="evidence" value="ECO:0007669"/>
    <property type="project" value="TreeGrafter"/>
</dbReference>
<evidence type="ECO:0000256" key="4">
    <source>
        <dbReference type="ARBA" id="ARBA00022490"/>
    </source>
</evidence>
<comment type="similarity">
    <text evidence="2 13">Belongs to the peptidase C54 family.</text>
</comment>
<dbReference type="GO" id="GO:0016485">
    <property type="term" value="P:protein processing"/>
    <property type="evidence" value="ECO:0007669"/>
    <property type="project" value="TreeGrafter"/>
</dbReference>
<dbReference type="SUPFAM" id="SSF54001">
    <property type="entry name" value="Cysteine proteinases"/>
    <property type="match status" value="1"/>
</dbReference>
<evidence type="ECO:0000313" key="15">
    <source>
        <dbReference type="EMBL" id="CAI9753038.1"/>
    </source>
</evidence>
<evidence type="ECO:0000256" key="9">
    <source>
        <dbReference type="ARBA" id="ARBA00023006"/>
    </source>
</evidence>
<proteinExistence type="inferred from homology"/>
<evidence type="ECO:0000259" key="14">
    <source>
        <dbReference type="Pfam" id="PF03416"/>
    </source>
</evidence>
<name>A0AAD1YL79_9LAMI</name>
<protein>
    <recommendedName>
        <fullName evidence="13">Cysteine protease</fullName>
        <ecNumber evidence="13">3.4.22.-</ecNumber>
    </recommendedName>
</protein>
<dbReference type="PANTHER" id="PTHR22624">
    <property type="entry name" value="CYSTEINE PROTEASE ATG4"/>
    <property type="match status" value="1"/>
</dbReference>
<keyword evidence="5 13" id="KW-0645">Protease</keyword>
<keyword evidence="9 13" id="KW-0072">Autophagy</keyword>
<dbReference type="GO" id="GO:0015031">
    <property type="term" value="P:protein transport"/>
    <property type="evidence" value="ECO:0007669"/>
    <property type="project" value="UniProtKB-KW"/>
</dbReference>
<dbReference type="Pfam" id="PF03416">
    <property type="entry name" value="Peptidase_C54"/>
    <property type="match status" value="1"/>
</dbReference>
<dbReference type="InterPro" id="IPR046792">
    <property type="entry name" value="Peptidase_C54_cat"/>
</dbReference>